<dbReference type="SMART" id="SM00287">
    <property type="entry name" value="SH3b"/>
    <property type="match status" value="1"/>
</dbReference>
<keyword evidence="2" id="KW-0812">Transmembrane</keyword>
<accession>A0A4R3Q903</accession>
<dbReference type="Pfam" id="PF08239">
    <property type="entry name" value="SH3_3"/>
    <property type="match status" value="1"/>
</dbReference>
<gene>
    <name evidence="4" type="ORF">EV132_1039</name>
</gene>
<name>A0A4R3Q903_RHISU</name>
<evidence type="ECO:0000256" key="1">
    <source>
        <dbReference type="SAM" id="MobiDB-lite"/>
    </source>
</evidence>
<dbReference type="EMBL" id="SMBH01000003">
    <property type="protein sequence ID" value="TCU17893.1"/>
    <property type="molecule type" value="Genomic_DNA"/>
</dbReference>
<keyword evidence="2" id="KW-0472">Membrane</keyword>
<dbReference type="Gene3D" id="2.30.30.40">
    <property type="entry name" value="SH3 Domains"/>
    <property type="match status" value="1"/>
</dbReference>
<evidence type="ECO:0000313" key="5">
    <source>
        <dbReference type="Proteomes" id="UP000294576"/>
    </source>
</evidence>
<dbReference type="AlphaFoldDB" id="A0A4R3Q903"/>
<feature type="compositionally biased region" description="Polar residues" evidence="1">
    <location>
        <begin position="85"/>
        <end position="98"/>
    </location>
</feature>
<proteinExistence type="predicted"/>
<reference evidence="4 5" key="1">
    <citation type="submission" date="2019-03" db="EMBL/GenBank/DDBJ databases">
        <title>Genomic Encyclopedia of Type Strains, Phase IV (KMG-V): Genome sequencing to study the core and pangenomes of soil and plant-associated prokaryotes.</title>
        <authorList>
            <person name="Whitman W."/>
        </authorList>
    </citation>
    <scope>NUCLEOTIDE SEQUENCE [LARGE SCALE GENOMIC DNA]</scope>
    <source>
        <strain evidence="4 5">Hc14</strain>
    </source>
</reference>
<keyword evidence="2" id="KW-1133">Transmembrane helix</keyword>
<organism evidence="4 5">
    <name type="scientific">Rhizobium sullae</name>
    <name type="common">Rhizobium hedysari</name>
    <dbReference type="NCBI Taxonomy" id="50338"/>
    <lineage>
        <taxon>Bacteria</taxon>
        <taxon>Pseudomonadati</taxon>
        <taxon>Pseudomonadota</taxon>
        <taxon>Alphaproteobacteria</taxon>
        <taxon>Hyphomicrobiales</taxon>
        <taxon>Rhizobiaceae</taxon>
        <taxon>Rhizobium/Agrobacterium group</taxon>
        <taxon>Rhizobium</taxon>
    </lineage>
</organism>
<dbReference type="RefSeq" id="WP_132560108.1">
    <property type="nucleotide sequence ID" value="NZ_SMBH01000003.1"/>
</dbReference>
<evidence type="ECO:0000256" key="2">
    <source>
        <dbReference type="SAM" id="Phobius"/>
    </source>
</evidence>
<protein>
    <submittedName>
        <fullName evidence="4">SH3 domain-containing protein</fullName>
    </submittedName>
</protein>
<feature type="domain" description="SH3b" evidence="3">
    <location>
        <begin position="113"/>
        <end position="176"/>
    </location>
</feature>
<dbReference type="InterPro" id="IPR003646">
    <property type="entry name" value="SH3-like_bac-type"/>
</dbReference>
<evidence type="ECO:0000259" key="3">
    <source>
        <dbReference type="PROSITE" id="PS51781"/>
    </source>
</evidence>
<feature type="region of interest" description="Disordered" evidence="1">
    <location>
        <begin position="78"/>
        <end position="99"/>
    </location>
</feature>
<dbReference type="PROSITE" id="PS51781">
    <property type="entry name" value="SH3B"/>
    <property type="match status" value="1"/>
</dbReference>
<comment type="caution">
    <text evidence="4">The sequence shown here is derived from an EMBL/GenBank/DDBJ whole genome shotgun (WGS) entry which is preliminary data.</text>
</comment>
<dbReference type="Proteomes" id="UP000294576">
    <property type="component" value="Unassembled WGS sequence"/>
</dbReference>
<evidence type="ECO:0000313" key="4">
    <source>
        <dbReference type="EMBL" id="TCU17893.1"/>
    </source>
</evidence>
<sequence length="246" mass="26456">MVAAEGLLTPKEGQVAKRRRGGEFVLGLIVLGMIVSVFSDDKSSTSTMFENANTPHVERPSINPPIDTSLAEGIVGSGKREVPVSGNSGMPQGDQLASVSPKIDTSVDTLPFTPKRIVYSTVKLRMREGPGPSFPTITTLDKGARLEVLATDGQWLRVTASLNSGWVHGEFVSDGSVSIEKPAIKQETAPARRLVRKTPETRSGQPIRDSYVGTCDCPYDLMSNGRRCGGRSAYSRPGGRSPQCYF</sequence>
<feature type="transmembrane region" description="Helical" evidence="2">
    <location>
        <begin position="21"/>
        <end position="39"/>
    </location>
</feature>